<dbReference type="SUPFAM" id="SSF51120">
    <property type="entry name" value="beta-Roll"/>
    <property type="match status" value="2"/>
</dbReference>
<dbReference type="InterPro" id="IPR001343">
    <property type="entry name" value="Hemolysn_Ca-bd"/>
</dbReference>
<dbReference type="NCBIfam" id="TIGR03660">
    <property type="entry name" value="T1SS_rpt_143"/>
    <property type="match status" value="1"/>
</dbReference>
<dbReference type="InterPro" id="IPR019959">
    <property type="entry name" value="T1SS-143_rpt-cont_dom"/>
</dbReference>
<gene>
    <name evidence="3" type="ORF">D515_02715</name>
</gene>
<dbReference type="EMBL" id="ANFM02000031">
    <property type="protein sequence ID" value="EOD78553.1"/>
    <property type="molecule type" value="Genomic_DNA"/>
</dbReference>
<dbReference type="InterPro" id="IPR047777">
    <property type="entry name" value="LapA-like_RM"/>
</dbReference>
<feature type="region of interest" description="Disordered" evidence="2">
    <location>
        <begin position="2133"/>
        <end position="2164"/>
    </location>
</feature>
<feature type="compositionally biased region" description="Polar residues" evidence="2">
    <location>
        <begin position="2135"/>
        <end position="2148"/>
    </location>
</feature>
<evidence type="ECO:0000256" key="2">
    <source>
        <dbReference type="SAM" id="MobiDB-lite"/>
    </source>
</evidence>
<dbReference type="Gene3D" id="2.150.10.10">
    <property type="entry name" value="Serralysin-like metalloprotease, C-terminal"/>
    <property type="match status" value="2"/>
</dbReference>
<dbReference type="RefSeq" id="WP_002540265.1">
    <property type="nucleotide sequence ID" value="NZ_ANFM02000031.1"/>
</dbReference>
<reference evidence="3 4" key="1">
    <citation type="journal article" date="2014" name="PLoS ONE">
        <title>Grimontia indica AK16(T), sp. nov., Isolated from a Seawater Sample Reports the Presence of Pathogenic Genes Similar to Vibrio Genus.</title>
        <authorList>
            <person name="Singh A."/>
            <person name="Vaidya B."/>
            <person name="Khatri I."/>
            <person name="Srinivas T.N."/>
            <person name="Subramanian S."/>
            <person name="Korpole S."/>
            <person name="Pinnaka A.K."/>
        </authorList>
    </citation>
    <scope>NUCLEOTIDE SEQUENCE [LARGE SCALE GENOMIC DNA]</scope>
    <source>
        <strain evidence="3 4">AK16</strain>
    </source>
</reference>
<accession>R1GQQ3</accession>
<dbReference type="GO" id="GO:0005509">
    <property type="term" value="F:calcium ion binding"/>
    <property type="evidence" value="ECO:0007669"/>
    <property type="project" value="InterPro"/>
</dbReference>
<dbReference type="GO" id="GO:0005615">
    <property type="term" value="C:extracellular space"/>
    <property type="evidence" value="ECO:0007669"/>
    <property type="project" value="InterPro"/>
</dbReference>
<dbReference type="eggNOG" id="COG2931">
    <property type="taxonomic scope" value="Bacteria"/>
</dbReference>
<feature type="region of interest" description="Disordered" evidence="2">
    <location>
        <begin position="1953"/>
        <end position="1974"/>
    </location>
</feature>
<dbReference type="PRINTS" id="PR00313">
    <property type="entry name" value="CABNDNGRPT"/>
</dbReference>
<evidence type="ECO:0000313" key="3">
    <source>
        <dbReference type="EMBL" id="EOD78553.1"/>
    </source>
</evidence>
<feature type="region of interest" description="Disordered" evidence="2">
    <location>
        <begin position="1446"/>
        <end position="1473"/>
    </location>
</feature>
<dbReference type="InterPro" id="IPR011049">
    <property type="entry name" value="Serralysin-like_metalloprot_C"/>
</dbReference>
<dbReference type="Pfam" id="PF00353">
    <property type="entry name" value="HemolysinCabind"/>
    <property type="match status" value="2"/>
</dbReference>
<dbReference type="Proteomes" id="UP000011223">
    <property type="component" value="Unassembled WGS sequence"/>
</dbReference>
<sequence length="4392" mass="456382">MKTANTGSETSENIEKLSTSLTVEEGKVYLVQNNLAAPLTGSANVGAEGIVIASPNARYIVIKDGEPVLVSEPCATCIKLDDEGIQIIGLDENVTLAESEDAIALLDGDIAALQEAILAGVDPTQEFEAAAAGAAGGTSSSIGDFAVIQYNNTSVLAQAGFDTTFSPNAAAPADDDPLPILPPSGGESLSLTITESDLQPDQYPVNTVSSVLITASSLPLDATSFVIEPTAAEAIITELTADTLSGGEPLDYVLSADGKTITGSLNGETVVIIEVTGEQVGRDVSLTVSVTLNSPLDHNAEGSSAGLVTVTGDSINISMEIQGQDVSGNALDAPVSTTVTVLDGADPTLSPDSITIDENNVEYVSEPIPINLDVNSDALALIRFVETPELSDALSAITSNGASTSFVVEDNEIRVSLDSDPSSIVLSITLQPVAGATDQYAYVVAQNATIDESEASNDTLIPVTVEATDRDGDSGVGTFTVTFEDGDNASGENATIEGQYELTEDQLEEPALVANGTITLDAAADRLVPDSLEIANLTGLQTELNKLASGGEALSFQLTKTGNVVEITGTKPDGTEIVNITLTASQTSGTGAQGISIASVFTLDGPLDHLDPGQFADNQWVTISSASGTSEEIFDIKVELQVQDTDGDPLDAPISVTYKVEDGTTPLIDAADSTLIDPMVGEPASTTSESLGLEVGSDDIASLTWQLDSSFQTLIESLTSNGNPLSLLTPLSELNADGEPIQVGYTESGTTITVLTIELDQTSNEYKVTLAQPIDEPTDDKVELPLTVKVTDDDGDSTTSEFTLTINDAGNASGESAMESGGFEITENQLNEPAQTANGTITLDAKTDRLQPDSLSIANLSELQSELNELTSGGDALTFSIEPGTAGNVIELVGKKADGTEVVSLTLTTTQQPGSGAQGISIASAFTLNEPLDHIEDSKFADNKWVTINPASGSSEEIFDIKLQLQVLDTDNDALDAPIEVTYSIEDGIHPVIDAADVELVDPLKGGSASTASGSLGLTIGSDDIESLVWQLDSAFQTTIEGFTSNGNALSLLTPLGDINDSNQPIEIGYVDGTGTTGTTITVMTLTLDQVNNDYDVVLSQPIDQTTSNDKIDIPLSVKVTDKDGDTADSAFTVTIEDNDNANGVNVSVSGNYDLVEDQLNEPAQTANGSITLDATTDRLEPDSVFIANLSALQSELNELTSGGDALTFTIQPGTADNVIELVGKKADGTEVVSLTLTTTQISGSGAQGITIDSVFTLNLPLDHADPDKFADNQWVTIKSASGTSEEIFDIKLQLQAKDTDDDLLDAPIEVTYSVEDGIHPEIDVQDASVTDPNSGSTATETRSLGLDIGSDDIESLVWQLDGGFQTIVEGLTSNGNALSLLSPVSDLNDSDNPIEIGYTDGSGATVTVMTIALDAGNNQYAVTLSQSIDQPSDEKVELPLSVKVTDHDGDSDSSDFTVTVNDGSDASGESATVSGEYEITEDKLNEPAQTVNGTITLDAAADRLLPNSVSIANLTALIEELNELTSGGDALTFRIEAGTADNVITLVGEKGDGTEVASITLTTTQSAGTGAQGLSIASVFTLSEPLDHIEESKFADNQWVTVKPASGSDDEIFDIKVQLQARDTDNDPLDTPIEVTYSVEDGINAIMEVVDAELTEPANGDTPVSTTESLGLEVGSDDITSLVWDLDASLATQIEGLTSEGNALTLLTPLNELNGSNKTIEVGYIDGSGATITVLTVAIDQANNQYTATVNRPIEQPDSESVELPLSLKVTDDDGDTTTSDFTLTIKDGAPPSVDPVDSTLIDPIIGSTRSQENISLGITQGTDAIQSIEFYAPSGLEAALNAITSSGYQTSVQPQPFSSLTNEIVIVIDDPSLSASSSPANGDTVLTIKLDTDASGKPTGEYSVVLDLAVDQAGSDLELPIGVKVTDIDGDEVTGEFTVTIQDDDSAIIPSTDKTLPITEPDLTPDGAQVGYPDTSTVSLTVNARTDRLIPDDVRISSAQLDDLIKDMEEVLTSNGKPIDFEYDQTTGVLSGRVDGELVMTLSFPATQGVDGYGLVIEPSITLFKPVDHNADATSNTRVTINGDRIVISVSLDTKDSDGDVISGIAAISVDIQDGEAPVITNAPALNVEESDINANGSSPNQNRPGTTPGGVGTDQDTATGQLEINSGSDEIADVAINVGGFASVNSDNSEDAGGTAIPLSSKGTAVTLELTSDTSANKVYTGMAGAREVFTLTVFPNGTYTFALLGALDHPRGEEKNSLAINFPVEVTDADGDKATANIVVNVLDDVPFSLETDGVGTGGGSLVTEEGNSSSRITILPARNRGADDATIKSVTINGEQHELTPGINNRFTVTEGSGGQELGTLVIHSRGTVEFIANDDITHRGSTSNRITESFSYEILDGDGDIVVGTTEIVVVDAQPQLVVQNASGLEDQGREPDPNDDLVGNPADGIAINMTVDVGDNDQSETVDRVLITLPSNAHGTFYANGAELPITGNQIELAGNLFTPNASNELWTLQGVTFVPDQDYSASNGVPTFTVTGFVANGDGSERQLDNQTFSITVEGIADVPIWENSTTTLYYRIDEDSDGATLNLNAELEDRDDSEELNYILTLDAGSATLLLNGAELTPTGGKYIVAAADINNVVVKPDENFSGDITLTAIAQSKEKDNFASGQQTADSEPQTITIAVDPIADTTTLKVTRASGLEDELIDLAPHISLTDSVDTDGSEALYVWITGVPTGAKLLLSDGTEVPESGGLYEFAYADISGLKLQPPPESNVDFALNVRGVVKDTITVTNASGVAETVTDVYETGAKILNVALKGVADVPDIEADLGNVWQPVIEDGVETGIETTIPEDGEVSLLFTIKSGEKGSSLPDDDSETLSTLVTNIPKGVTLLDTNDDEINLVYAGLGANGEPQYQAKVDGLSDVKLVPPPGSTDDITLTVTIIVTEDDGDSLTVDKDVIVHIEPEIDAQDYTLNSRGFEDQNVVVNWRPNTDEGFTDNNESITAITFSMAQAAIDAGYTLTIAGESTPITFSGGEAVLSTDQVSKLLSGSNLLLRAPVNSDLDRDLDLSVKLTVEQKDTDSSAIDTKEITGDLNVLIIATVENTGDIELIDASDNILSTTIVGEGTGSISLSSPDRRLAFITPEGVNTDGSSEEIITQVVVTFVADASGTPLTEEQLELYDQFYVTGGINNGDGSWTVPANALDTLAITTSAKTTAPVYAQITAQVQDQGDGTEGDVSTPVEQKPIVLTLDFQGETDQTELAGDISVNLQNVTGAEDKSITFGEQIGDFIQINAVDAPNDELSLVIDSSALSAIGAVASGMSFNYETGEYVTKVPVAADGSVDLSAIALLLPRHFAGDAILPIKLVTTDKLSGDIKELDTSISIVIAPVVDGVTTEVKVIQTDGLNSEEQPVEDESEWVPVANKALEDGIIELDFTSKLIDPDTSPNSGVETITQAVLTVDSSVGFFVDESGENPQSTITVSSADLSKVYFKPIADFSGDVSIKVDTTVEDRAVNDQTSLPDSVTVKTISTNVSFEVLPVNDPVTFSGNTSAIAGNEDEQIALTGVTATLQDTDGSEKIVSVKLTGVPDDFQLVSNGSQLVQNSGGGDWTISVPPNSQSFSLDDIAFIPPKNFSGSMTVVMVVYAKENLLSTPKEYSTTIDVVVNPIGDGVDTEITTSVSGTEDENIELPLDVTVIDKASSYDGSGLSVTENGPEVVKVVLTNVPDSATISLPPGVASGSSAEKQPDGSWVVIANQTTLSSLIFTPGDANENNWDGQLEVSIRAVDNGVEADSSLWVNQVIDVTVTPVNDEPELTLPTSLEAEEETTLLIESIQVKDVDANETAGGVISIRLSAIDGVIGLPDSPPLPSGVTVSGQGTNNMTLEGPLDAINDALGNGVTYTGDTNFSGEDTLTVTVNDNGNSGDGGAKTDTDSVSINVLPKPDIPTLTLNTPQTAAVAGSVASVIPLLGLAAALTDPSETLSIEIRNVPAGLTFVDADGAAMGTGPIGGVVTLTPAELAQLHVTGSSVLSNTVEVVAISTTTTGESAESDSIELSINVTNAGEGAIAAADPAVDNVVVSGTEDATLEGGAGDDTLIGGLGADILSGGAGDDSLWGGKEGDADNSIDRFVWNAADFGTAGSPATDTIEDFDTATDVVDLSGALSLQNLSGLSALTDILALTESGGSATLSVSVGGDKVQDIVFNGVSLDEMINGMASGMTQEELLTSVIDSGQLYLGDNIGNGESNTLVADDAGESLFGMGGNDTLQAGKGDDILTGGEGEDLFVWLESSLTNPANTDRVTDLTLGQDKLDISDLLTGLSSTPDASDLLPFFDDATVANDGTITLALISNGQTQNIVLESMDISSSGLSLAAGSSTSEIINALYDQQVFKVD</sequence>
<name>R1GQQ3_9GAMM</name>
<organism evidence="3 4">
    <name type="scientific">Grimontia indica</name>
    <dbReference type="NCBI Taxonomy" id="1056512"/>
    <lineage>
        <taxon>Bacteria</taxon>
        <taxon>Pseudomonadati</taxon>
        <taxon>Pseudomonadota</taxon>
        <taxon>Gammaproteobacteria</taxon>
        <taxon>Vibrionales</taxon>
        <taxon>Vibrionaceae</taxon>
        <taxon>Grimontia</taxon>
    </lineage>
</organism>
<dbReference type="PROSITE" id="PS00330">
    <property type="entry name" value="HEMOLYSIN_CALCIUM"/>
    <property type="match status" value="3"/>
</dbReference>
<keyword evidence="4" id="KW-1185">Reference proteome</keyword>
<protein>
    <submittedName>
        <fullName evidence="3">Uncharacterized protein</fullName>
    </submittedName>
</protein>
<proteinExistence type="predicted"/>
<comment type="caution">
    <text evidence="3">The sequence shown here is derived from an EMBL/GenBank/DDBJ whole genome shotgun (WGS) entry which is preliminary data.</text>
</comment>
<feature type="compositionally biased region" description="Polar residues" evidence="2">
    <location>
        <begin position="1455"/>
        <end position="1473"/>
    </location>
</feature>
<evidence type="ECO:0000313" key="4">
    <source>
        <dbReference type="Proteomes" id="UP000011223"/>
    </source>
</evidence>
<keyword evidence="1" id="KW-0106">Calcium</keyword>
<evidence type="ECO:0000256" key="1">
    <source>
        <dbReference type="ARBA" id="ARBA00022837"/>
    </source>
</evidence>
<dbReference type="InterPro" id="IPR018511">
    <property type="entry name" value="Hemolysin-typ_Ca-bd_CS"/>
</dbReference>
<dbReference type="NCBIfam" id="NF033682">
    <property type="entry name" value="retention_LapA"/>
    <property type="match status" value="1"/>
</dbReference>